<sequence length="44" mass="5180">EDTMRVSFQEMLEMKSAYNLDDYRMAAYAIALKKIEKSYLELGI</sequence>
<dbReference type="AlphaFoldDB" id="A0A382WDW5"/>
<protein>
    <submittedName>
        <fullName evidence="1">Uncharacterized protein</fullName>
    </submittedName>
</protein>
<proteinExistence type="predicted"/>
<reference evidence="1" key="1">
    <citation type="submission" date="2018-05" db="EMBL/GenBank/DDBJ databases">
        <authorList>
            <person name="Lanie J.A."/>
            <person name="Ng W.-L."/>
            <person name="Kazmierczak K.M."/>
            <person name="Andrzejewski T.M."/>
            <person name="Davidsen T.M."/>
            <person name="Wayne K.J."/>
            <person name="Tettelin H."/>
            <person name="Glass J.I."/>
            <person name="Rusch D."/>
            <person name="Podicherti R."/>
            <person name="Tsui H.-C.T."/>
            <person name="Winkler M.E."/>
        </authorList>
    </citation>
    <scope>NUCLEOTIDE SEQUENCE</scope>
</reference>
<gene>
    <name evidence="1" type="ORF">METZ01_LOCUS409743</name>
</gene>
<feature type="non-terminal residue" evidence="1">
    <location>
        <position position="1"/>
    </location>
</feature>
<accession>A0A382WDW5</accession>
<name>A0A382WDW5_9ZZZZ</name>
<evidence type="ECO:0000313" key="1">
    <source>
        <dbReference type="EMBL" id="SVD56889.1"/>
    </source>
</evidence>
<organism evidence="1">
    <name type="scientific">marine metagenome</name>
    <dbReference type="NCBI Taxonomy" id="408172"/>
    <lineage>
        <taxon>unclassified sequences</taxon>
        <taxon>metagenomes</taxon>
        <taxon>ecological metagenomes</taxon>
    </lineage>
</organism>
<dbReference type="EMBL" id="UINC01159032">
    <property type="protein sequence ID" value="SVD56889.1"/>
    <property type="molecule type" value="Genomic_DNA"/>
</dbReference>